<dbReference type="GO" id="GO:0043005">
    <property type="term" value="C:neuron projection"/>
    <property type="evidence" value="ECO:0007669"/>
    <property type="project" value="TreeGrafter"/>
</dbReference>
<dbReference type="GO" id="GO:0036064">
    <property type="term" value="C:ciliary basal body"/>
    <property type="evidence" value="ECO:0007669"/>
    <property type="project" value="TreeGrafter"/>
</dbReference>
<name>A0A9J6F2Y3_RHIMP</name>
<sequence length="161" mass="17721">MISTADVNVYRELGRYPSRSPHAPVWEIENVNGGGSITCLGSYDMTGDGVLDLLVGRNDGQVEVYSFKDSGEPLLRFSYNCGESVTSVQGGAIGNARYDEVLVTTYSGEKRLWVSRKVSHCPCTFPPGWIFGLSAEHSEKRLDPDYLLISPESAQKILKLK</sequence>
<comment type="caution">
    <text evidence="2">The sequence shown here is derived from an EMBL/GenBank/DDBJ whole genome shotgun (WGS) entry which is preliminary data.</text>
</comment>
<dbReference type="GO" id="GO:0060271">
    <property type="term" value="P:cilium assembly"/>
    <property type="evidence" value="ECO:0007669"/>
    <property type="project" value="TreeGrafter"/>
</dbReference>
<dbReference type="SUPFAM" id="SSF69318">
    <property type="entry name" value="Integrin alpha N-terminal domain"/>
    <property type="match status" value="1"/>
</dbReference>
<reference evidence="2" key="1">
    <citation type="journal article" date="2020" name="Cell">
        <title>Large-Scale Comparative Analyses of Tick Genomes Elucidate Their Genetic Diversity and Vector Capacities.</title>
        <authorList>
            <consortium name="Tick Genome and Microbiome Consortium (TIGMIC)"/>
            <person name="Jia N."/>
            <person name="Wang J."/>
            <person name="Shi W."/>
            <person name="Du L."/>
            <person name="Sun Y."/>
            <person name="Zhan W."/>
            <person name="Jiang J.F."/>
            <person name="Wang Q."/>
            <person name="Zhang B."/>
            <person name="Ji P."/>
            <person name="Bell-Sakyi L."/>
            <person name="Cui X.M."/>
            <person name="Yuan T.T."/>
            <person name="Jiang B.G."/>
            <person name="Yang W.F."/>
            <person name="Lam T.T."/>
            <person name="Chang Q.C."/>
            <person name="Ding S.J."/>
            <person name="Wang X.J."/>
            <person name="Zhu J.G."/>
            <person name="Ruan X.D."/>
            <person name="Zhao L."/>
            <person name="Wei J.T."/>
            <person name="Ye R.Z."/>
            <person name="Que T.C."/>
            <person name="Du C.H."/>
            <person name="Zhou Y.H."/>
            <person name="Cheng J.X."/>
            <person name="Dai P.F."/>
            <person name="Guo W.B."/>
            <person name="Han X.H."/>
            <person name="Huang E.J."/>
            <person name="Li L.F."/>
            <person name="Wei W."/>
            <person name="Gao Y.C."/>
            <person name="Liu J.Z."/>
            <person name="Shao H.Z."/>
            <person name="Wang X."/>
            <person name="Wang C.C."/>
            <person name="Yang T.C."/>
            <person name="Huo Q.B."/>
            <person name="Li W."/>
            <person name="Chen H.Y."/>
            <person name="Chen S.E."/>
            <person name="Zhou L.G."/>
            <person name="Ni X.B."/>
            <person name="Tian J.H."/>
            <person name="Sheng Y."/>
            <person name="Liu T."/>
            <person name="Pan Y.S."/>
            <person name="Xia L.Y."/>
            <person name="Li J."/>
            <person name="Zhao F."/>
            <person name="Cao W.C."/>
        </authorList>
    </citation>
    <scope>NUCLEOTIDE SEQUENCE</scope>
    <source>
        <strain evidence="2">Rmic-2018</strain>
    </source>
</reference>
<dbReference type="EMBL" id="JABSTU010000001">
    <property type="protein sequence ID" value="KAH8040868.1"/>
    <property type="molecule type" value="Genomic_DNA"/>
</dbReference>
<organism evidence="2 3">
    <name type="scientific">Rhipicephalus microplus</name>
    <name type="common">Cattle tick</name>
    <name type="synonym">Boophilus microplus</name>
    <dbReference type="NCBI Taxonomy" id="6941"/>
    <lineage>
        <taxon>Eukaryota</taxon>
        <taxon>Metazoa</taxon>
        <taxon>Ecdysozoa</taxon>
        <taxon>Arthropoda</taxon>
        <taxon>Chelicerata</taxon>
        <taxon>Arachnida</taxon>
        <taxon>Acari</taxon>
        <taxon>Parasitiformes</taxon>
        <taxon>Ixodida</taxon>
        <taxon>Ixodoidea</taxon>
        <taxon>Ixodidae</taxon>
        <taxon>Rhipicephalinae</taxon>
        <taxon>Rhipicephalus</taxon>
        <taxon>Boophilus</taxon>
    </lineage>
</organism>
<evidence type="ECO:0000259" key="1">
    <source>
        <dbReference type="Pfam" id="PF23743"/>
    </source>
</evidence>
<evidence type="ECO:0000313" key="3">
    <source>
        <dbReference type="Proteomes" id="UP000821866"/>
    </source>
</evidence>
<protein>
    <recommendedName>
        <fullName evidence="1">BBS7 beta-propeller domain-containing protein</fullName>
    </recommendedName>
</protein>
<dbReference type="Pfam" id="PF23743">
    <property type="entry name" value="Beta-prop_BBS7"/>
    <property type="match status" value="1"/>
</dbReference>
<dbReference type="InterPro" id="IPR028994">
    <property type="entry name" value="Integrin_alpha_N"/>
</dbReference>
<keyword evidence="3" id="KW-1185">Reference proteome</keyword>
<dbReference type="PANTHER" id="PTHR16074:SF4">
    <property type="entry name" value="BARDET-BIEDL SYNDROME 7 PROTEIN"/>
    <property type="match status" value="1"/>
</dbReference>
<dbReference type="VEuPathDB" id="VectorBase:LOC119162682"/>
<dbReference type="GO" id="GO:0005930">
    <property type="term" value="C:axoneme"/>
    <property type="evidence" value="ECO:0007669"/>
    <property type="project" value="TreeGrafter"/>
</dbReference>
<dbReference type="InterPro" id="IPR056332">
    <property type="entry name" value="Beta-prop_BBS7"/>
</dbReference>
<feature type="domain" description="BBS7 beta-propeller" evidence="1">
    <location>
        <begin position="23"/>
        <end position="109"/>
    </location>
</feature>
<reference evidence="2" key="2">
    <citation type="submission" date="2021-09" db="EMBL/GenBank/DDBJ databases">
        <authorList>
            <person name="Jia N."/>
            <person name="Wang J."/>
            <person name="Shi W."/>
            <person name="Du L."/>
            <person name="Sun Y."/>
            <person name="Zhan W."/>
            <person name="Jiang J."/>
            <person name="Wang Q."/>
            <person name="Zhang B."/>
            <person name="Ji P."/>
            <person name="Sakyi L.B."/>
            <person name="Cui X."/>
            <person name="Yuan T."/>
            <person name="Jiang B."/>
            <person name="Yang W."/>
            <person name="Lam T.T.-Y."/>
            <person name="Chang Q."/>
            <person name="Ding S."/>
            <person name="Wang X."/>
            <person name="Zhu J."/>
            <person name="Ruan X."/>
            <person name="Zhao L."/>
            <person name="Wei J."/>
            <person name="Que T."/>
            <person name="Du C."/>
            <person name="Cheng J."/>
            <person name="Dai P."/>
            <person name="Han X."/>
            <person name="Huang E."/>
            <person name="Gao Y."/>
            <person name="Liu J."/>
            <person name="Shao H."/>
            <person name="Ye R."/>
            <person name="Li L."/>
            <person name="Wei W."/>
            <person name="Wang X."/>
            <person name="Wang C."/>
            <person name="Huo Q."/>
            <person name="Li W."/>
            <person name="Guo W."/>
            <person name="Chen H."/>
            <person name="Chen S."/>
            <person name="Zhou L."/>
            <person name="Zhou L."/>
            <person name="Ni X."/>
            <person name="Tian J."/>
            <person name="Zhou Y."/>
            <person name="Sheng Y."/>
            <person name="Liu T."/>
            <person name="Pan Y."/>
            <person name="Xia L."/>
            <person name="Li J."/>
            <person name="Zhao F."/>
            <person name="Cao W."/>
        </authorList>
    </citation>
    <scope>NUCLEOTIDE SEQUENCE</scope>
    <source>
        <strain evidence="2">Rmic-2018</strain>
        <tissue evidence="2">Larvae</tissue>
    </source>
</reference>
<proteinExistence type="predicted"/>
<gene>
    <name evidence="2" type="ORF">HPB51_013038</name>
</gene>
<dbReference type="Proteomes" id="UP000821866">
    <property type="component" value="Chromosome 1"/>
</dbReference>
<dbReference type="GO" id="GO:0034464">
    <property type="term" value="C:BBSome"/>
    <property type="evidence" value="ECO:0007669"/>
    <property type="project" value="TreeGrafter"/>
</dbReference>
<dbReference type="PANTHER" id="PTHR16074">
    <property type="entry name" value="BARDET-BIEDL SYNDROME 7 PROTEIN"/>
    <property type="match status" value="1"/>
</dbReference>
<dbReference type="GO" id="GO:0016020">
    <property type="term" value="C:membrane"/>
    <property type="evidence" value="ECO:0007669"/>
    <property type="project" value="TreeGrafter"/>
</dbReference>
<accession>A0A9J6F2Y3</accession>
<evidence type="ECO:0000313" key="2">
    <source>
        <dbReference type="EMBL" id="KAH8040868.1"/>
    </source>
</evidence>
<dbReference type="GO" id="GO:0008104">
    <property type="term" value="P:intracellular protein localization"/>
    <property type="evidence" value="ECO:0007669"/>
    <property type="project" value="TreeGrafter"/>
</dbReference>
<dbReference type="AlphaFoldDB" id="A0A9J6F2Y3"/>